<dbReference type="PANTHER" id="PTHR33623:SF4">
    <property type="entry name" value="DUF4378 DOMAIN-CONTAINING PROTEIN"/>
    <property type="match status" value="1"/>
</dbReference>
<dbReference type="OMA" id="KDIIRWT"/>
<protein>
    <submittedName>
        <fullName evidence="3">Uncharacterized protein LOC104596185 isoform X1</fullName>
    </submittedName>
</protein>
<feature type="compositionally biased region" description="Low complexity" evidence="1">
    <location>
        <begin position="173"/>
        <end position="227"/>
    </location>
</feature>
<feature type="region of interest" description="Disordered" evidence="1">
    <location>
        <begin position="106"/>
        <end position="125"/>
    </location>
</feature>
<dbReference type="Proteomes" id="UP000189703">
    <property type="component" value="Unplaced"/>
</dbReference>
<feature type="region of interest" description="Disordered" evidence="1">
    <location>
        <begin position="173"/>
        <end position="251"/>
    </location>
</feature>
<evidence type="ECO:0000256" key="1">
    <source>
        <dbReference type="SAM" id="MobiDB-lite"/>
    </source>
</evidence>
<name>A0A1U8A1P7_NELNU</name>
<dbReference type="KEGG" id="nnu:104596185"/>
<dbReference type="OrthoDB" id="668456at2759"/>
<keyword evidence="2" id="KW-1185">Reference proteome</keyword>
<dbReference type="AlphaFoldDB" id="A0A1U8A1P7"/>
<proteinExistence type="predicted"/>
<accession>A0A1U8A1P7</accession>
<sequence length="503" mass="57374">MASLSSGPAIESKRRKPFLVEQRPLMLKDFLSEDFNSCSSSGFQSFPRRSCFTTVGNLLEMDRKSRASNQRRRLFRRRSKSASTTISALHKASEAVLTAIKYFPFSPTKSPSPPQNNRPKLGILPRSLSRRLRGSFWKKNDKEDHEIKVTTRVKDIVRWRSFRDLIEEKPKPLDFSSSLRSRSTTTTTNTTTTTSSRTTSNSSSWSDSDFTSDYLQSSSVSSEYSGENEGEEGKRCSSEPDEEKLSNKASELSVETNAYALQTNKVKSESPYREKEQFSPVSVLNFPYEEDEETENSSFHQSLPDIESTSLNRAKQKKKQKIIQRHGNPISRLGPVNLEKRIALSELDDWIECLRGSSSISIQDDTTSPKIQVDEEAIKAEERAMELLNHIKATGLLQNRKENMGHILVDFFRDGVTGMNQVEEGSNEVNYYKLLKVARDWVDGKHYELGWGFENDRAACFRDDMESGGRWSKFWEEQGELALEMEIRVWGSLVDELLLDLLS</sequence>
<dbReference type="RefSeq" id="XP_010255546.1">
    <property type="nucleotide sequence ID" value="XM_010257244.2"/>
</dbReference>
<evidence type="ECO:0000313" key="3">
    <source>
        <dbReference type="RefSeq" id="XP_010255546.1"/>
    </source>
</evidence>
<reference evidence="3" key="1">
    <citation type="submission" date="2025-08" db="UniProtKB">
        <authorList>
            <consortium name="RefSeq"/>
        </authorList>
    </citation>
    <scope>IDENTIFICATION</scope>
</reference>
<dbReference type="PANTHER" id="PTHR33623">
    <property type="entry name" value="OS04G0572500 PROTEIN"/>
    <property type="match status" value="1"/>
</dbReference>
<organism evidence="2 3">
    <name type="scientific">Nelumbo nucifera</name>
    <name type="common">Sacred lotus</name>
    <dbReference type="NCBI Taxonomy" id="4432"/>
    <lineage>
        <taxon>Eukaryota</taxon>
        <taxon>Viridiplantae</taxon>
        <taxon>Streptophyta</taxon>
        <taxon>Embryophyta</taxon>
        <taxon>Tracheophyta</taxon>
        <taxon>Spermatophyta</taxon>
        <taxon>Magnoliopsida</taxon>
        <taxon>Proteales</taxon>
        <taxon>Nelumbonaceae</taxon>
        <taxon>Nelumbo</taxon>
    </lineage>
</organism>
<dbReference type="FunCoup" id="A0A1U8A1P7">
    <property type="interactions" value="15"/>
</dbReference>
<feature type="compositionally biased region" description="Basic and acidic residues" evidence="1">
    <location>
        <begin position="231"/>
        <end position="246"/>
    </location>
</feature>
<dbReference type="InParanoid" id="A0A1U8A1P7"/>
<dbReference type="GeneID" id="104596185"/>
<gene>
    <name evidence="3" type="primary">LOC104596185</name>
</gene>
<dbReference type="eggNOG" id="ENOG502QU97">
    <property type="taxonomic scope" value="Eukaryota"/>
</dbReference>
<evidence type="ECO:0000313" key="2">
    <source>
        <dbReference type="Proteomes" id="UP000189703"/>
    </source>
</evidence>